<evidence type="ECO:0000259" key="4">
    <source>
        <dbReference type="PROSITE" id="PS50173"/>
    </source>
</evidence>
<keyword evidence="6" id="KW-1185">Reference proteome</keyword>
<dbReference type="RefSeq" id="WP_005174092.1">
    <property type="nucleotide sequence ID" value="NZ_BANR01000006.1"/>
</dbReference>
<dbReference type="STRING" id="1220583.GOACH_06_01610"/>
<name>L7KJ78_9ACTN</name>
<sequence>MGRIMALWCPDWPAMAAAADEDLPPAQPIAVLSANRVTACSATARAAGVRRGMRKRQAQAVCPDMRVFTADVDRDARFFEPVVAAVAEVVAVVEVLRPGLLVMPADGAARHHGGEASLAEKLVDQVSVCGVESQVGVADEMFTAVIAARRGQHVEPGGDRAYLAELPVAELNAEPSLSCPERTEFVDLLRRLGLVTIGDFAAMPARDVATRFSADAAVAHRLANALPDRRPAGIVASPELVVDYVCDPPIDRIDSAAFAGRRLADMLHRRLSDVPAACTKLKVEAITEHGQRHSRVWRCAQPLTSDATADRIRWQLEGWLTGAGRGRNRGDTRPDSPIAMLRLEPVETVDAGALHYALTGAGLPGESEVSERARRSLERVQGLLGGDAVQVPVRSGGRGPSDQITLIPLGDEKIPEHDPKAPWPGRVPQPAPTVMSRTPVSLIDASGQPVTVTGRGAFSEEPAVVRMARSGGTARGGAGGVRGGAASGGAVRDTWALSWWAGPWPAGMDDTGIIARVQVLLEDSRALLLYYRAGGWLVEGVYE</sequence>
<dbReference type="SUPFAM" id="SSF56672">
    <property type="entry name" value="DNA/RNA polymerases"/>
    <property type="match status" value="1"/>
</dbReference>
<dbReference type="PANTHER" id="PTHR35369">
    <property type="entry name" value="BLR3025 PROTEIN-RELATED"/>
    <property type="match status" value="1"/>
</dbReference>
<comment type="caution">
    <text evidence="5">The sequence shown here is derived from an EMBL/GenBank/DDBJ whole genome shotgun (WGS) entry which is preliminary data.</text>
</comment>
<dbReference type="Gene3D" id="3.30.70.270">
    <property type="match status" value="1"/>
</dbReference>
<reference evidence="5 6" key="1">
    <citation type="submission" date="2012-12" db="EMBL/GenBank/DDBJ databases">
        <title>Whole genome shotgun sequence of Gordonia aichiensis NBRC 108223.</title>
        <authorList>
            <person name="Isaki-Nakamura S."/>
            <person name="Hosoyama A."/>
            <person name="Tsuchikane K."/>
            <person name="Ando Y."/>
            <person name="Baba S."/>
            <person name="Ohji S."/>
            <person name="Hamada M."/>
            <person name="Tamura T."/>
            <person name="Yamazoe A."/>
            <person name="Yamazaki S."/>
            <person name="Fujita N."/>
        </authorList>
    </citation>
    <scope>NUCLEOTIDE SEQUENCE [LARGE SCALE GENOMIC DNA]</scope>
    <source>
        <strain evidence="5 6">NBRC 108223</strain>
    </source>
</reference>
<dbReference type="EMBL" id="BANR01000006">
    <property type="protein sequence ID" value="GAC48664.1"/>
    <property type="molecule type" value="Genomic_DNA"/>
</dbReference>
<dbReference type="AlphaFoldDB" id="L7KJ78"/>
<protein>
    <recommendedName>
        <fullName evidence="4">UmuC domain-containing protein</fullName>
    </recommendedName>
</protein>
<dbReference type="PROSITE" id="PS50173">
    <property type="entry name" value="UMUC"/>
    <property type="match status" value="1"/>
</dbReference>
<dbReference type="Gene3D" id="3.40.1170.60">
    <property type="match status" value="1"/>
</dbReference>
<dbReference type="eggNOG" id="COG0389">
    <property type="taxonomic scope" value="Bacteria"/>
</dbReference>
<evidence type="ECO:0000256" key="3">
    <source>
        <dbReference type="ARBA" id="ARBA00025589"/>
    </source>
</evidence>
<evidence type="ECO:0000313" key="5">
    <source>
        <dbReference type="EMBL" id="GAC48664.1"/>
    </source>
</evidence>
<accession>L7KJ78</accession>
<evidence type="ECO:0000313" key="6">
    <source>
        <dbReference type="Proteomes" id="UP000010988"/>
    </source>
</evidence>
<dbReference type="InterPro" id="IPR001126">
    <property type="entry name" value="UmuC"/>
</dbReference>
<dbReference type="CDD" id="cd03468">
    <property type="entry name" value="PolY_like"/>
    <property type="match status" value="1"/>
</dbReference>
<evidence type="ECO:0000256" key="2">
    <source>
        <dbReference type="ARBA" id="ARBA00022763"/>
    </source>
</evidence>
<evidence type="ECO:0000256" key="1">
    <source>
        <dbReference type="ARBA" id="ARBA00010945"/>
    </source>
</evidence>
<proteinExistence type="inferred from homology"/>
<dbReference type="OrthoDB" id="5244088at2"/>
<dbReference type="Proteomes" id="UP000010988">
    <property type="component" value="Unassembled WGS sequence"/>
</dbReference>
<dbReference type="Pfam" id="PF00817">
    <property type="entry name" value="IMS"/>
    <property type="match status" value="1"/>
</dbReference>
<organism evidence="5 6">
    <name type="scientific">Gordonia aichiensis NBRC 108223</name>
    <dbReference type="NCBI Taxonomy" id="1220583"/>
    <lineage>
        <taxon>Bacteria</taxon>
        <taxon>Bacillati</taxon>
        <taxon>Actinomycetota</taxon>
        <taxon>Actinomycetes</taxon>
        <taxon>Mycobacteriales</taxon>
        <taxon>Gordoniaceae</taxon>
        <taxon>Gordonia</taxon>
    </lineage>
</organism>
<keyword evidence="2" id="KW-0227">DNA damage</keyword>
<dbReference type="InterPro" id="IPR043128">
    <property type="entry name" value="Rev_trsase/Diguanyl_cyclase"/>
</dbReference>
<comment type="similarity">
    <text evidence="1">Belongs to the DNA polymerase type-Y family.</text>
</comment>
<dbReference type="InterPro" id="IPR050356">
    <property type="entry name" value="SulA_CellDiv_inhibitor"/>
</dbReference>
<dbReference type="InterPro" id="IPR043502">
    <property type="entry name" value="DNA/RNA_pol_sf"/>
</dbReference>
<dbReference type="GO" id="GO:0006281">
    <property type="term" value="P:DNA repair"/>
    <property type="evidence" value="ECO:0007669"/>
    <property type="project" value="InterPro"/>
</dbReference>
<gene>
    <name evidence="5" type="ORF">GOACH_06_01610</name>
</gene>
<feature type="domain" description="UmuC" evidence="4">
    <location>
        <begin position="27"/>
        <end position="96"/>
    </location>
</feature>
<dbReference type="PANTHER" id="PTHR35369:SF2">
    <property type="entry name" value="BLR3025 PROTEIN"/>
    <property type="match status" value="1"/>
</dbReference>
<comment type="function">
    <text evidence="3">Poorly processive, error-prone DNA polymerase involved in untargeted mutagenesis. Copies undamaged DNA at stalled replication forks, which arise in vivo from mismatched or misaligned primer ends. These misaligned primers can be extended by PolIV. Exhibits no 3'-5' exonuclease (proofreading) activity. May be involved in translesional synthesis, in conjunction with the beta clamp from PolIII.</text>
</comment>